<dbReference type="HOGENOM" id="CLU_122154_0_0_1"/>
<dbReference type="OMA" id="QIVIVNY"/>
<accession>A0D3C4</accession>
<dbReference type="Pfam" id="PF00686">
    <property type="entry name" value="CBM_20"/>
    <property type="match status" value="1"/>
</dbReference>
<dbReference type="EMBL" id="CT868274">
    <property type="protein sequence ID" value="CAK77541.1"/>
    <property type="molecule type" value="Genomic_DNA"/>
</dbReference>
<dbReference type="PANTHER" id="PTHR15048:SF0">
    <property type="entry name" value="STARCH-BINDING DOMAIN-CONTAINING PROTEIN 1"/>
    <property type="match status" value="1"/>
</dbReference>
<sequence length="186" mass="21565">MQMNTQVFFRIYCKTLFYQHVKVVGNKPELGNWNPTYGLQLLTNESMYPLWYTDYPLELPAYSKLEFKVVIIDDQNILWECCLNREMNVQSLKQIVIVNYNNPSIQVLGIKSLVSEVELPQIEQNNARKVSIELQDYMSYTDSDSDEQNSKKSQLTNGNSLFPSISSFNSCLSPNQDLEHDQAEMD</sequence>
<dbReference type="OrthoDB" id="550577at2759"/>
<dbReference type="InParanoid" id="A0D3C4"/>
<dbReference type="STRING" id="5888.A0D3C4"/>
<dbReference type="KEGG" id="ptm:GSPATT00013027001"/>
<proteinExistence type="predicted"/>
<keyword evidence="3" id="KW-1185">Reference proteome</keyword>
<dbReference type="Gene3D" id="2.60.40.10">
    <property type="entry name" value="Immunoglobulins"/>
    <property type="match status" value="1"/>
</dbReference>
<dbReference type="InterPro" id="IPR013784">
    <property type="entry name" value="Carb-bd-like_fold"/>
</dbReference>
<feature type="domain" description="CBM20" evidence="1">
    <location>
        <begin position="1"/>
        <end position="107"/>
    </location>
</feature>
<dbReference type="SMART" id="SM01065">
    <property type="entry name" value="CBM_2"/>
    <property type="match status" value="1"/>
</dbReference>
<dbReference type="Proteomes" id="UP000000600">
    <property type="component" value="Unassembled WGS sequence"/>
</dbReference>
<dbReference type="GeneID" id="5030723"/>
<reference evidence="2 3" key="1">
    <citation type="journal article" date="2006" name="Nature">
        <title>Global trends of whole-genome duplications revealed by the ciliate Paramecium tetraurelia.</title>
        <authorList>
            <consortium name="Genoscope"/>
            <person name="Aury J.-M."/>
            <person name="Jaillon O."/>
            <person name="Duret L."/>
            <person name="Noel B."/>
            <person name="Jubin C."/>
            <person name="Porcel B.M."/>
            <person name="Segurens B."/>
            <person name="Daubin V."/>
            <person name="Anthouard V."/>
            <person name="Aiach N."/>
            <person name="Arnaiz O."/>
            <person name="Billaut A."/>
            <person name="Beisson J."/>
            <person name="Blanc I."/>
            <person name="Bouhouche K."/>
            <person name="Camara F."/>
            <person name="Duharcourt S."/>
            <person name="Guigo R."/>
            <person name="Gogendeau D."/>
            <person name="Katinka M."/>
            <person name="Keller A.-M."/>
            <person name="Kissmehl R."/>
            <person name="Klotz C."/>
            <person name="Koll F."/>
            <person name="Le Moue A."/>
            <person name="Lepere C."/>
            <person name="Malinsky S."/>
            <person name="Nowacki M."/>
            <person name="Nowak J.K."/>
            <person name="Plattner H."/>
            <person name="Poulain J."/>
            <person name="Ruiz F."/>
            <person name="Serrano V."/>
            <person name="Zagulski M."/>
            <person name="Dessen P."/>
            <person name="Betermier M."/>
            <person name="Weissenbach J."/>
            <person name="Scarpelli C."/>
            <person name="Schachter V."/>
            <person name="Sperling L."/>
            <person name="Meyer E."/>
            <person name="Cohen J."/>
            <person name="Wincker P."/>
        </authorList>
    </citation>
    <scope>NUCLEOTIDE SEQUENCE [LARGE SCALE GENOMIC DNA]</scope>
    <source>
        <strain evidence="2 3">Stock d4-2</strain>
    </source>
</reference>
<evidence type="ECO:0000313" key="3">
    <source>
        <dbReference type="Proteomes" id="UP000000600"/>
    </source>
</evidence>
<dbReference type="GO" id="GO:0016020">
    <property type="term" value="C:membrane"/>
    <property type="evidence" value="ECO:0000318"/>
    <property type="project" value="GO_Central"/>
</dbReference>
<name>A0D3C4_PARTE</name>
<dbReference type="SUPFAM" id="SSF49452">
    <property type="entry name" value="Starch-binding domain-like"/>
    <property type="match status" value="1"/>
</dbReference>
<evidence type="ECO:0000313" key="2">
    <source>
        <dbReference type="EMBL" id="CAK77541.1"/>
    </source>
</evidence>
<dbReference type="CDD" id="cd05467">
    <property type="entry name" value="CBM20"/>
    <property type="match status" value="1"/>
</dbReference>
<gene>
    <name evidence="2" type="ORF">GSPATT00013027001</name>
</gene>
<dbReference type="InterPro" id="IPR013783">
    <property type="entry name" value="Ig-like_fold"/>
</dbReference>
<dbReference type="RefSeq" id="XP_001444938.1">
    <property type="nucleotide sequence ID" value="XM_001444901.1"/>
</dbReference>
<dbReference type="AlphaFoldDB" id="A0D3C4"/>
<evidence type="ECO:0000259" key="1">
    <source>
        <dbReference type="PROSITE" id="PS51166"/>
    </source>
</evidence>
<dbReference type="GO" id="GO:2001070">
    <property type="term" value="F:starch binding"/>
    <property type="evidence" value="ECO:0007669"/>
    <property type="project" value="InterPro"/>
</dbReference>
<dbReference type="PROSITE" id="PS51166">
    <property type="entry name" value="CBM20"/>
    <property type="match status" value="1"/>
</dbReference>
<dbReference type="InterPro" id="IPR002044">
    <property type="entry name" value="CBM20"/>
</dbReference>
<organism evidence="2 3">
    <name type="scientific">Paramecium tetraurelia</name>
    <dbReference type="NCBI Taxonomy" id="5888"/>
    <lineage>
        <taxon>Eukaryota</taxon>
        <taxon>Sar</taxon>
        <taxon>Alveolata</taxon>
        <taxon>Ciliophora</taxon>
        <taxon>Intramacronucleata</taxon>
        <taxon>Oligohymenophorea</taxon>
        <taxon>Peniculida</taxon>
        <taxon>Parameciidae</taxon>
        <taxon>Paramecium</taxon>
    </lineage>
</organism>
<protein>
    <recommendedName>
        <fullName evidence="1">CBM20 domain-containing protein</fullName>
    </recommendedName>
</protein>
<dbReference type="PANTHER" id="PTHR15048">
    <property type="entry name" value="STARCH-BINDING DOMAIN-CONTAINING PROTEIN 1"/>
    <property type="match status" value="1"/>
</dbReference>